<accession>A0A9E4TWD5</accession>
<protein>
    <submittedName>
        <fullName evidence="1">Type IV pilin protein</fullName>
    </submittedName>
</protein>
<comment type="caution">
    <text evidence="1">The sequence shown here is derived from an EMBL/GenBank/DDBJ whole genome shotgun (WGS) entry which is preliminary data.</text>
</comment>
<reference evidence="1" key="1">
    <citation type="journal article" date="2021" name="Proc. Natl. Acad. Sci. U.S.A.">
        <title>Global biogeography of chemosynthetic symbionts reveals both localized and globally distributed symbiont groups. .</title>
        <authorList>
            <person name="Osvatic J.T."/>
            <person name="Wilkins L.G.E."/>
            <person name="Leibrecht L."/>
            <person name="Leray M."/>
            <person name="Zauner S."/>
            <person name="Polzin J."/>
            <person name="Camacho Y."/>
            <person name="Gros O."/>
            <person name="van Gils J.A."/>
            <person name="Eisen J.A."/>
            <person name="Petersen J.M."/>
            <person name="Yuen B."/>
        </authorList>
    </citation>
    <scope>NUCLEOTIDE SEQUENCE</scope>
    <source>
        <strain evidence="1">MAGclacostrist055</strain>
    </source>
</reference>
<dbReference type="Pfam" id="PF16732">
    <property type="entry name" value="ComP_DUS"/>
    <property type="match status" value="1"/>
</dbReference>
<dbReference type="Proteomes" id="UP000886674">
    <property type="component" value="Unassembled WGS sequence"/>
</dbReference>
<evidence type="ECO:0000313" key="1">
    <source>
        <dbReference type="EMBL" id="MCG7980758.1"/>
    </source>
</evidence>
<proteinExistence type="predicted"/>
<dbReference type="AlphaFoldDB" id="A0A9E4TWD5"/>
<evidence type="ECO:0000313" key="2">
    <source>
        <dbReference type="Proteomes" id="UP000886674"/>
    </source>
</evidence>
<name>A0A9E4TWD5_9GAMM</name>
<dbReference type="GO" id="GO:0043683">
    <property type="term" value="P:type IV pilus assembly"/>
    <property type="evidence" value="ECO:0007669"/>
    <property type="project" value="InterPro"/>
</dbReference>
<organism evidence="1 2">
    <name type="scientific">Candidatus Thiodiazotropha taylori</name>
    <dbReference type="NCBI Taxonomy" id="2792791"/>
    <lineage>
        <taxon>Bacteria</taxon>
        <taxon>Pseudomonadati</taxon>
        <taxon>Pseudomonadota</taxon>
        <taxon>Gammaproteobacteria</taxon>
        <taxon>Chromatiales</taxon>
        <taxon>Sedimenticolaceae</taxon>
        <taxon>Candidatus Thiodiazotropha</taxon>
    </lineage>
</organism>
<dbReference type="InterPro" id="IPR031982">
    <property type="entry name" value="PilE-like"/>
</dbReference>
<sequence length="95" mass="10158">MNALLDAAQKLEVVRARTGTYNTTLAAANINATSVEGFYTNLNIVAATAACPIVSCYVIEITGQNGQEEDSVTAYRLSSTGLKQRNEGGWTNGWK</sequence>
<dbReference type="EMBL" id="JAEPCR010000154">
    <property type="protein sequence ID" value="MCG7980758.1"/>
    <property type="molecule type" value="Genomic_DNA"/>
</dbReference>
<gene>
    <name evidence="1" type="ORF">JAY77_21750</name>
</gene>